<reference evidence="11" key="1">
    <citation type="submission" date="2016-10" db="EMBL/GenBank/DDBJ databases">
        <authorList>
            <person name="Varghese N."/>
            <person name="Submissions S."/>
        </authorList>
    </citation>
    <scope>NUCLEOTIDE SEQUENCE [LARGE SCALE GENOMIC DNA]</scope>
    <source>
        <strain evidence="11">DSM 13327</strain>
    </source>
</reference>
<evidence type="ECO:0000256" key="4">
    <source>
        <dbReference type="ARBA" id="ARBA00022827"/>
    </source>
</evidence>
<keyword evidence="3 6" id="KW-0285">Flavoprotein</keyword>
<evidence type="ECO:0000256" key="1">
    <source>
        <dbReference type="ARBA" id="ARBA00001974"/>
    </source>
</evidence>
<keyword evidence="4 6" id="KW-0274">FAD</keyword>
<dbReference type="PROSITE" id="PS00073">
    <property type="entry name" value="ACYL_COA_DH_2"/>
    <property type="match status" value="1"/>
</dbReference>
<evidence type="ECO:0000256" key="5">
    <source>
        <dbReference type="ARBA" id="ARBA00023002"/>
    </source>
</evidence>
<dbReference type="Pfam" id="PF02770">
    <property type="entry name" value="Acyl-CoA_dh_M"/>
    <property type="match status" value="1"/>
</dbReference>
<dbReference type="GO" id="GO:0003995">
    <property type="term" value="F:acyl-CoA dehydrogenase activity"/>
    <property type="evidence" value="ECO:0007669"/>
    <property type="project" value="InterPro"/>
</dbReference>
<comment type="cofactor">
    <cofactor evidence="1 6">
        <name>FAD</name>
        <dbReference type="ChEBI" id="CHEBI:57692"/>
    </cofactor>
</comment>
<feature type="domain" description="Acyl-CoA dehydrogenase/oxidase C-terminal" evidence="7">
    <location>
        <begin position="228"/>
        <end position="376"/>
    </location>
</feature>
<evidence type="ECO:0000259" key="7">
    <source>
        <dbReference type="Pfam" id="PF00441"/>
    </source>
</evidence>
<dbReference type="InterPro" id="IPR013786">
    <property type="entry name" value="AcylCoA_DH/ox_N"/>
</dbReference>
<dbReference type="InterPro" id="IPR046373">
    <property type="entry name" value="Acyl-CoA_Oxase/DH_mid-dom_sf"/>
</dbReference>
<dbReference type="Proteomes" id="UP000199520">
    <property type="component" value="Unassembled WGS sequence"/>
</dbReference>
<dbReference type="InterPro" id="IPR006089">
    <property type="entry name" value="Acyl-CoA_DH_CS"/>
</dbReference>
<dbReference type="SUPFAM" id="SSF47203">
    <property type="entry name" value="Acyl-CoA dehydrogenase C-terminal domain-like"/>
    <property type="match status" value="1"/>
</dbReference>
<dbReference type="OrthoDB" id="9802447at2"/>
<dbReference type="InterPro" id="IPR036250">
    <property type="entry name" value="AcylCo_DH-like_C"/>
</dbReference>
<dbReference type="InterPro" id="IPR037069">
    <property type="entry name" value="AcylCoA_DH/ox_N_sf"/>
</dbReference>
<evidence type="ECO:0000256" key="2">
    <source>
        <dbReference type="ARBA" id="ARBA00009347"/>
    </source>
</evidence>
<dbReference type="PANTHER" id="PTHR43884">
    <property type="entry name" value="ACYL-COA DEHYDROGENASE"/>
    <property type="match status" value="1"/>
</dbReference>
<evidence type="ECO:0000259" key="8">
    <source>
        <dbReference type="Pfam" id="PF02770"/>
    </source>
</evidence>
<keyword evidence="11" id="KW-1185">Reference proteome</keyword>
<dbReference type="InterPro" id="IPR009100">
    <property type="entry name" value="AcylCoA_DH/oxidase_NM_dom_sf"/>
</dbReference>
<dbReference type="EMBL" id="FOTS01000008">
    <property type="protein sequence ID" value="SFL54298.1"/>
    <property type="molecule type" value="Genomic_DNA"/>
</dbReference>
<dbReference type="RefSeq" id="WP_090933926.1">
    <property type="nucleotide sequence ID" value="NZ_FOTS01000008.1"/>
</dbReference>
<dbReference type="Pfam" id="PF00441">
    <property type="entry name" value="Acyl-CoA_dh_1"/>
    <property type="match status" value="1"/>
</dbReference>
<dbReference type="SUPFAM" id="SSF56645">
    <property type="entry name" value="Acyl-CoA dehydrogenase NM domain-like"/>
    <property type="match status" value="1"/>
</dbReference>
<accession>A0A1I4IJ08</accession>
<dbReference type="PIRSF" id="PIRSF016578">
    <property type="entry name" value="HsaA"/>
    <property type="match status" value="1"/>
</dbReference>
<dbReference type="InterPro" id="IPR006091">
    <property type="entry name" value="Acyl-CoA_Oxase/DH_mid-dom"/>
</dbReference>
<dbReference type="PANTHER" id="PTHR43884:SF12">
    <property type="entry name" value="ISOVALERYL-COA DEHYDROGENASE, MITOCHONDRIAL-RELATED"/>
    <property type="match status" value="1"/>
</dbReference>
<dbReference type="Gene3D" id="2.40.110.10">
    <property type="entry name" value="Butyryl-CoA Dehydrogenase, subunit A, domain 2"/>
    <property type="match status" value="1"/>
</dbReference>
<feature type="domain" description="Acyl-CoA dehydrogenase/oxidase N-terminal" evidence="9">
    <location>
        <begin position="5"/>
        <end position="116"/>
    </location>
</feature>
<gene>
    <name evidence="10" type="ORF">SAMN04490355_100890</name>
</gene>
<dbReference type="Gene3D" id="1.20.140.10">
    <property type="entry name" value="Butyryl-CoA Dehydrogenase, subunit A, domain 3"/>
    <property type="match status" value="1"/>
</dbReference>
<dbReference type="Gene3D" id="1.10.540.10">
    <property type="entry name" value="Acyl-CoA dehydrogenase/oxidase, N-terminal domain"/>
    <property type="match status" value="1"/>
</dbReference>
<dbReference type="InterPro" id="IPR009075">
    <property type="entry name" value="AcylCo_DH/oxidase_C"/>
</dbReference>
<name>A0A1I4IJ08_9FIRM</name>
<dbReference type="STRING" id="1123291.SAMN04490355_100890"/>
<keyword evidence="5 6" id="KW-0560">Oxidoreductase</keyword>
<dbReference type="FunFam" id="1.10.540.10:FF:000002">
    <property type="entry name" value="Acyl-CoA dehydrogenase FadE19"/>
    <property type="match status" value="1"/>
</dbReference>
<evidence type="ECO:0000256" key="3">
    <source>
        <dbReference type="ARBA" id="ARBA00022630"/>
    </source>
</evidence>
<evidence type="ECO:0000313" key="10">
    <source>
        <dbReference type="EMBL" id="SFL54298.1"/>
    </source>
</evidence>
<feature type="domain" description="Acyl-CoA oxidase/dehydrogenase middle" evidence="8">
    <location>
        <begin position="121"/>
        <end position="215"/>
    </location>
</feature>
<dbReference type="Pfam" id="PF02771">
    <property type="entry name" value="Acyl-CoA_dh_N"/>
    <property type="match status" value="1"/>
</dbReference>
<evidence type="ECO:0000313" key="11">
    <source>
        <dbReference type="Proteomes" id="UP000199520"/>
    </source>
</evidence>
<protein>
    <submittedName>
        <fullName evidence="10">Butyryl-CoA dehydrogenase</fullName>
    </submittedName>
</protein>
<dbReference type="AlphaFoldDB" id="A0A1I4IJ08"/>
<organism evidence="10 11">
    <name type="scientific">Pelosinus propionicus DSM 13327</name>
    <dbReference type="NCBI Taxonomy" id="1123291"/>
    <lineage>
        <taxon>Bacteria</taxon>
        <taxon>Bacillati</taxon>
        <taxon>Bacillota</taxon>
        <taxon>Negativicutes</taxon>
        <taxon>Selenomonadales</taxon>
        <taxon>Sporomusaceae</taxon>
        <taxon>Pelosinus</taxon>
    </lineage>
</organism>
<sequence length="380" mass="41388">MFTFTEEQEMLRKVIREFVEAEVAPKAQEWDEANHCPVELFPMLGEMGIVGTFVPEEYGGAGLGFVERSICLEELARHSAGLAITVMAHQLCMGGILNFGSEEQKKKYLPDLATGKKIGSLSLTEATGGSNFMGQKSTGEYKDWQWVINGRKCFITNSHLADVDLWTVITGQNEKGKPIMTAFIIDKDTPGHTAGRTEHKLGLCSSNTGDVSCVNVKLSPQQMLSQEGDGPKIALSTIQEVGRAGMSAICLGILRGCLEESVKFSNERIIYGKPLNKLMNIQFTIAENKLDYESAKLLTYRAASMKDKGLLCACEFALAKYAGNEGAIRAAKRTIDMMGGYGVINEYPIGRFLRDTLAGSTAGGTSDILKVVIAAETLKR</sequence>
<proteinExistence type="inferred from homology"/>
<evidence type="ECO:0000256" key="6">
    <source>
        <dbReference type="RuleBase" id="RU362125"/>
    </source>
</evidence>
<evidence type="ECO:0000259" key="9">
    <source>
        <dbReference type="Pfam" id="PF02771"/>
    </source>
</evidence>
<comment type="similarity">
    <text evidence="2 6">Belongs to the acyl-CoA dehydrogenase family.</text>
</comment>
<dbReference type="GO" id="GO:0050660">
    <property type="term" value="F:flavin adenine dinucleotide binding"/>
    <property type="evidence" value="ECO:0007669"/>
    <property type="project" value="InterPro"/>
</dbReference>